<proteinExistence type="predicted"/>
<evidence type="ECO:0008006" key="3">
    <source>
        <dbReference type="Google" id="ProtNLM"/>
    </source>
</evidence>
<accession>A0ABV8DFH4</accession>
<dbReference type="RefSeq" id="WP_252635693.1">
    <property type="nucleotide sequence ID" value="NZ_JAMXAX010000045.1"/>
</dbReference>
<organism evidence="1 2">
    <name type="scientific">Acidovorax facilis</name>
    <dbReference type="NCBI Taxonomy" id="12917"/>
    <lineage>
        <taxon>Bacteria</taxon>
        <taxon>Pseudomonadati</taxon>
        <taxon>Pseudomonadota</taxon>
        <taxon>Betaproteobacteria</taxon>
        <taxon>Burkholderiales</taxon>
        <taxon>Comamonadaceae</taxon>
        <taxon>Acidovorax</taxon>
    </lineage>
</organism>
<keyword evidence="2" id="KW-1185">Reference proteome</keyword>
<comment type="caution">
    <text evidence="1">The sequence shown here is derived from an EMBL/GenBank/DDBJ whole genome shotgun (WGS) entry which is preliminary data.</text>
</comment>
<gene>
    <name evidence="1" type="ORF">ACFOW3_19835</name>
</gene>
<sequence>MEPIRLIFSAPSLADGFPLRLVFGEVDDDVPLPPDVTITLQAHITRLGGTVNAHYESNTPRPIVASLSSGWSEGDPVASELIVAWQSAVPLRVSCRARWQEAEAVVRSLAVAWSSGGSSVHAWLAVNYLEAIASDTWPLRMAWQQAERLSTRVRAQYQEAERVRTWPVAIRYQQASRAPRAWLQSRYQQGVPVRAGFTEAESDGDPVRMYLRVRYQQAMRPPTGRWVRPLDPPAPDPCYVPSLPVRLVFTEEAGIGMPLVFVCERHTPPPQPGTVVVQRRRVYMVFNTVTLHRVDTGAVLHALGFTMSLDEGSWTWNWEASLHESARNHLGRDSSGRPAELAVVVNGVAFRLLLENRAKDERFLPELRFTVSGRGKAAILDEPYAPVMNFGNAANRTAQQLAAEVLTINGVSMGWDVDWGLTDWFVPGGAWTFQGTYINAINDIANAAGGHVQPHNTDAVLRILPRYPSAPWDWDSVTPDFVIPRTAAEVVSTDYVDKPVYNQVHLGGIAAGVFGPWKRVGTAGDKEAPPVNHALITHAEAQRQRARAVLSDTGSQALISLSMQVRPETGVIMPGKFIRYQGDEEVMGIVRGVGLNWNRPTLRQVIRVETHE</sequence>
<name>A0ABV8DFH4_9BURK</name>
<evidence type="ECO:0000313" key="2">
    <source>
        <dbReference type="Proteomes" id="UP001595693"/>
    </source>
</evidence>
<dbReference type="EMBL" id="JBHSAJ010000059">
    <property type="protein sequence ID" value="MFC3936879.1"/>
    <property type="molecule type" value="Genomic_DNA"/>
</dbReference>
<protein>
    <recommendedName>
        <fullName evidence="3">Minor tail protein</fullName>
    </recommendedName>
</protein>
<reference evidence="2" key="1">
    <citation type="journal article" date="2019" name="Int. J. Syst. Evol. Microbiol.">
        <title>The Global Catalogue of Microorganisms (GCM) 10K type strain sequencing project: providing services to taxonomists for standard genome sequencing and annotation.</title>
        <authorList>
            <consortium name="The Broad Institute Genomics Platform"/>
            <consortium name="The Broad Institute Genome Sequencing Center for Infectious Disease"/>
            <person name="Wu L."/>
            <person name="Ma J."/>
        </authorList>
    </citation>
    <scope>NUCLEOTIDE SEQUENCE [LARGE SCALE GENOMIC DNA]</scope>
    <source>
        <strain evidence="2">CCUG 2113</strain>
    </source>
</reference>
<evidence type="ECO:0000313" key="1">
    <source>
        <dbReference type="EMBL" id="MFC3936879.1"/>
    </source>
</evidence>
<dbReference type="Proteomes" id="UP001595693">
    <property type="component" value="Unassembled WGS sequence"/>
</dbReference>